<keyword evidence="1" id="KW-1133">Transmembrane helix</keyword>
<keyword evidence="1" id="KW-0812">Transmembrane</keyword>
<dbReference type="Proteomes" id="UP001163046">
    <property type="component" value="Unassembled WGS sequence"/>
</dbReference>
<evidence type="ECO:0000313" key="2">
    <source>
        <dbReference type="EMBL" id="KAJ7361915.1"/>
    </source>
</evidence>
<protein>
    <submittedName>
        <fullName evidence="2">Uncharacterized protein</fullName>
    </submittedName>
</protein>
<feature type="transmembrane region" description="Helical" evidence="1">
    <location>
        <begin position="20"/>
        <end position="38"/>
    </location>
</feature>
<name>A0A9X0CL25_9CNID</name>
<dbReference type="EMBL" id="MU827308">
    <property type="protein sequence ID" value="KAJ7361915.1"/>
    <property type="molecule type" value="Genomic_DNA"/>
</dbReference>
<dbReference type="OrthoDB" id="5986449at2759"/>
<proteinExistence type="predicted"/>
<comment type="caution">
    <text evidence="2">The sequence shown here is derived from an EMBL/GenBank/DDBJ whole genome shotgun (WGS) entry which is preliminary data.</text>
</comment>
<keyword evidence="1" id="KW-0472">Membrane</keyword>
<dbReference type="AlphaFoldDB" id="A0A9X0CL25"/>
<organism evidence="2 3">
    <name type="scientific">Desmophyllum pertusum</name>
    <dbReference type="NCBI Taxonomy" id="174260"/>
    <lineage>
        <taxon>Eukaryota</taxon>
        <taxon>Metazoa</taxon>
        <taxon>Cnidaria</taxon>
        <taxon>Anthozoa</taxon>
        <taxon>Hexacorallia</taxon>
        <taxon>Scleractinia</taxon>
        <taxon>Caryophylliina</taxon>
        <taxon>Caryophylliidae</taxon>
        <taxon>Desmophyllum</taxon>
    </lineage>
</organism>
<evidence type="ECO:0000313" key="3">
    <source>
        <dbReference type="Proteomes" id="UP001163046"/>
    </source>
</evidence>
<evidence type="ECO:0000256" key="1">
    <source>
        <dbReference type="SAM" id="Phobius"/>
    </source>
</evidence>
<accession>A0A9X0CL25</accession>
<reference evidence="2" key="1">
    <citation type="submission" date="2023-01" db="EMBL/GenBank/DDBJ databases">
        <title>Genome assembly of the deep-sea coral Lophelia pertusa.</title>
        <authorList>
            <person name="Herrera S."/>
            <person name="Cordes E."/>
        </authorList>
    </citation>
    <scope>NUCLEOTIDE SEQUENCE</scope>
    <source>
        <strain evidence="2">USNM1676648</strain>
        <tissue evidence="2">Polyp</tissue>
    </source>
</reference>
<sequence>MSSYAGYAIVNFVSGGKSERPIILVLGSINLLIGFSIYQRTFPSLRSSWFLIIFDQKFCGGDVKQVQAIERNRYGSNVADGRGIWQFKGQVYDRIGVGHRLQETYKANKWSLMLSSLADPSTGVSTGRALARAQDEHRTKHSWSC</sequence>
<gene>
    <name evidence="2" type="ORF">OS493_014561</name>
</gene>
<keyword evidence="3" id="KW-1185">Reference proteome</keyword>